<feature type="binding site" evidence="7">
    <location>
        <begin position="40"/>
        <end position="41"/>
    </location>
    <ligand>
        <name>4-CDP-2-C-methyl-D-erythritol 2-phosphate</name>
        <dbReference type="ChEBI" id="CHEBI:57919"/>
    </ligand>
</feature>
<feature type="binding site" evidence="7">
    <location>
        <begin position="14"/>
        <end position="16"/>
    </location>
    <ligand>
        <name>4-CDP-2-C-methyl-D-erythritol 2-phosphate</name>
        <dbReference type="ChEBI" id="CHEBI:57919"/>
    </ligand>
</feature>
<evidence type="ECO:0000256" key="2">
    <source>
        <dbReference type="ARBA" id="ARBA00004709"/>
    </source>
</evidence>
<dbReference type="InterPro" id="IPR003526">
    <property type="entry name" value="MECDP_synthase"/>
</dbReference>
<evidence type="ECO:0000313" key="10">
    <source>
        <dbReference type="EMBL" id="QJR35071.1"/>
    </source>
</evidence>
<dbReference type="SUPFAM" id="SSF69765">
    <property type="entry name" value="IpsF-like"/>
    <property type="match status" value="1"/>
</dbReference>
<comment type="function">
    <text evidence="7">Involved in the biosynthesis of isopentenyl diphosphate (IPP) and dimethylallyl diphosphate (DMAPP), two major building blocks of isoprenoid compounds. Catalyzes the conversion of 4-diphosphocytidyl-2-C-methyl-D-erythritol 2-phosphate (CDP-ME2P) to 2-C-methyl-D-erythritol 2,4-cyclodiphosphate (ME-CPP) with a corresponding release of cytidine 5-monophosphate (CMP).</text>
</comment>
<protein>
    <recommendedName>
        <fullName evidence="3 7">2-C-methyl-D-erythritol 2,4-cyclodiphosphate synthase</fullName>
        <shortName evidence="7">MECDP-synthase</shortName>
        <shortName evidence="7">MECPP-synthase</shortName>
        <shortName evidence="7">MECPS</shortName>
        <ecNumber evidence="3 7">4.6.1.12</ecNumber>
    </recommendedName>
</protein>
<evidence type="ECO:0000256" key="3">
    <source>
        <dbReference type="ARBA" id="ARBA00012579"/>
    </source>
</evidence>
<organism evidence="10 11">
    <name type="scientific">Gemmatimonas groenlandica</name>
    <dbReference type="NCBI Taxonomy" id="2732249"/>
    <lineage>
        <taxon>Bacteria</taxon>
        <taxon>Pseudomonadati</taxon>
        <taxon>Gemmatimonadota</taxon>
        <taxon>Gemmatimonadia</taxon>
        <taxon>Gemmatimonadales</taxon>
        <taxon>Gemmatimonadaceae</taxon>
        <taxon>Gemmatimonas</taxon>
    </lineage>
</organism>
<dbReference type="HAMAP" id="MF_00107">
    <property type="entry name" value="IspF"/>
    <property type="match status" value="1"/>
</dbReference>
<reference evidence="10 11" key="1">
    <citation type="submission" date="2020-05" db="EMBL/GenBank/DDBJ databases">
        <title>Complete genome sequence of Gemmatimonas greenlandica TET16.</title>
        <authorList>
            <person name="Zeng Y."/>
        </authorList>
    </citation>
    <scope>NUCLEOTIDE SEQUENCE [LARGE SCALE GENOMIC DNA]</scope>
    <source>
        <strain evidence="10 11">TET16</strain>
    </source>
</reference>
<comment type="similarity">
    <text evidence="7 8">Belongs to the IspF family.</text>
</comment>
<keyword evidence="5 7" id="KW-0414">Isoprene biosynthesis</keyword>
<comment type="catalytic activity">
    <reaction evidence="1 7 8">
        <text>4-CDP-2-C-methyl-D-erythritol 2-phosphate = 2-C-methyl-D-erythritol 2,4-cyclic diphosphate + CMP</text>
        <dbReference type="Rhea" id="RHEA:23864"/>
        <dbReference type="ChEBI" id="CHEBI:57919"/>
        <dbReference type="ChEBI" id="CHEBI:58483"/>
        <dbReference type="ChEBI" id="CHEBI:60377"/>
        <dbReference type="EC" id="4.6.1.12"/>
    </reaction>
</comment>
<dbReference type="UniPathway" id="UPA00056">
    <property type="reaction ID" value="UER00095"/>
</dbReference>
<comment type="cofactor">
    <cofactor evidence="7">
        <name>a divalent metal cation</name>
        <dbReference type="ChEBI" id="CHEBI:60240"/>
    </cofactor>
    <text evidence="7">Binds 1 divalent metal cation per subunit.</text>
</comment>
<keyword evidence="6 7" id="KW-0456">Lyase</keyword>
<dbReference type="CDD" id="cd00554">
    <property type="entry name" value="MECDP_synthase"/>
    <property type="match status" value="1"/>
</dbReference>
<keyword evidence="11" id="KW-1185">Reference proteome</keyword>
<evidence type="ECO:0000256" key="1">
    <source>
        <dbReference type="ARBA" id="ARBA00000200"/>
    </source>
</evidence>
<evidence type="ECO:0000313" key="11">
    <source>
        <dbReference type="Proteomes" id="UP000500938"/>
    </source>
</evidence>
<evidence type="ECO:0000256" key="5">
    <source>
        <dbReference type="ARBA" id="ARBA00023229"/>
    </source>
</evidence>
<dbReference type="InterPro" id="IPR036571">
    <property type="entry name" value="MECDP_synthase_sf"/>
</dbReference>
<dbReference type="InterPro" id="IPR020555">
    <property type="entry name" value="MECDP_synthase_CS"/>
</dbReference>
<dbReference type="EMBL" id="CP053085">
    <property type="protein sequence ID" value="QJR35071.1"/>
    <property type="molecule type" value="Genomic_DNA"/>
</dbReference>
<feature type="site" description="Transition state stabilizer" evidence="7">
    <location>
        <position position="139"/>
    </location>
</feature>
<dbReference type="NCBIfam" id="TIGR00151">
    <property type="entry name" value="ispF"/>
    <property type="match status" value="1"/>
</dbReference>
<gene>
    <name evidence="7 10" type="primary">ispF</name>
    <name evidence="10" type="ORF">HKW67_05890</name>
</gene>
<dbReference type="GO" id="GO:0016114">
    <property type="term" value="P:terpenoid biosynthetic process"/>
    <property type="evidence" value="ECO:0007669"/>
    <property type="project" value="InterPro"/>
</dbReference>
<feature type="binding site" evidence="7">
    <location>
        <position position="148"/>
    </location>
    <ligand>
        <name>4-CDP-2-C-methyl-D-erythritol 2-phosphate</name>
        <dbReference type="ChEBI" id="CHEBI:57919"/>
    </ligand>
</feature>
<feature type="binding site" evidence="7">
    <location>
        <position position="48"/>
    </location>
    <ligand>
        <name>a divalent metal cation</name>
        <dbReference type="ChEBI" id="CHEBI:60240"/>
    </ligand>
</feature>
<evidence type="ECO:0000256" key="8">
    <source>
        <dbReference type="RuleBase" id="RU004395"/>
    </source>
</evidence>
<evidence type="ECO:0000256" key="7">
    <source>
        <dbReference type="HAMAP-Rule" id="MF_00107"/>
    </source>
</evidence>
<dbReference type="PANTHER" id="PTHR43181:SF1">
    <property type="entry name" value="2-C-METHYL-D-ERYTHRITOL 2,4-CYCLODIPHOSPHATE SYNTHASE, CHLOROPLASTIC"/>
    <property type="match status" value="1"/>
</dbReference>
<evidence type="ECO:0000256" key="6">
    <source>
        <dbReference type="ARBA" id="ARBA00023239"/>
    </source>
</evidence>
<dbReference type="EC" id="4.6.1.12" evidence="3 7"/>
<dbReference type="GO" id="GO:0019288">
    <property type="term" value="P:isopentenyl diphosphate biosynthetic process, methylerythritol 4-phosphate pathway"/>
    <property type="evidence" value="ECO:0007669"/>
    <property type="project" value="UniProtKB-UniRule"/>
</dbReference>
<dbReference type="PANTHER" id="PTHR43181">
    <property type="entry name" value="2-C-METHYL-D-ERYTHRITOL 2,4-CYCLODIPHOSPHATE SYNTHASE, CHLOROPLASTIC"/>
    <property type="match status" value="1"/>
</dbReference>
<feature type="binding site" evidence="7">
    <location>
        <begin position="62"/>
        <end position="64"/>
    </location>
    <ligand>
        <name>4-CDP-2-C-methyl-D-erythritol 2-phosphate</name>
        <dbReference type="ChEBI" id="CHEBI:57919"/>
    </ligand>
</feature>
<comment type="pathway">
    <text evidence="2 7">Isoprenoid biosynthesis; isopentenyl diphosphate biosynthesis via DXP pathway; isopentenyl diphosphate from 1-deoxy-D-xylulose 5-phosphate: step 4/6.</text>
</comment>
<comment type="caution">
    <text evidence="7">Lacks conserved residue(s) required for the propagation of feature annotation.</text>
</comment>
<dbReference type="GO" id="GO:0008685">
    <property type="term" value="F:2-C-methyl-D-erythritol 2,4-cyclodiphosphate synthase activity"/>
    <property type="evidence" value="ECO:0007669"/>
    <property type="project" value="UniProtKB-UniRule"/>
</dbReference>
<sequence>MSTALPLRVGIGYDSHRFGEGGPMRLGGIDIPADMHCAGHSDGDAICHAVTDALLGAAALGDIGEMFPDTDAANKGKDSTVMLSAAVARLHDAGWRVGNVDITVVTQRPKIGPHRAAIRARLAELLDVTDIDVFVKGKTNESMGWIGREEGLAVMVTATVLPYR</sequence>
<dbReference type="AlphaFoldDB" id="A0A6M4IS23"/>
<keyword evidence="4 7" id="KW-0479">Metal-binding</keyword>
<accession>A0A6M4IS23</accession>
<dbReference type="RefSeq" id="WP_171224500.1">
    <property type="nucleotide sequence ID" value="NZ_CP053085.1"/>
</dbReference>
<dbReference type="Gene3D" id="3.30.1330.50">
    <property type="entry name" value="2-C-methyl-D-erythritol 2,4-cyclodiphosphate synthase"/>
    <property type="match status" value="1"/>
</dbReference>
<feature type="binding site" evidence="7">
    <location>
        <begin position="67"/>
        <end position="71"/>
    </location>
    <ligand>
        <name>4-CDP-2-C-methyl-D-erythritol 2-phosphate</name>
        <dbReference type="ChEBI" id="CHEBI:57919"/>
    </ligand>
</feature>
<feature type="domain" description="2-C-methyl-D-erythritol 2,4-cyclodiphosphate synthase" evidence="9">
    <location>
        <begin position="7"/>
        <end position="160"/>
    </location>
</feature>
<name>A0A6M4IS23_9BACT</name>
<feature type="binding site" evidence="7">
    <location>
        <position position="16"/>
    </location>
    <ligand>
        <name>a divalent metal cation</name>
        <dbReference type="ChEBI" id="CHEBI:60240"/>
    </ligand>
</feature>
<dbReference type="KEGG" id="ggr:HKW67_05890"/>
<proteinExistence type="inferred from homology"/>
<feature type="binding site" evidence="7">
    <location>
        <position position="14"/>
    </location>
    <ligand>
        <name>a divalent metal cation</name>
        <dbReference type="ChEBI" id="CHEBI:60240"/>
    </ligand>
</feature>
<dbReference type="Pfam" id="PF02542">
    <property type="entry name" value="YgbB"/>
    <property type="match status" value="1"/>
</dbReference>
<feature type="site" description="Transition state stabilizer" evidence="7">
    <location>
        <position position="40"/>
    </location>
</feature>
<dbReference type="GO" id="GO:0046872">
    <property type="term" value="F:metal ion binding"/>
    <property type="evidence" value="ECO:0007669"/>
    <property type="project" value="UniProtKB-KW"/>
</dbReference>
<dbReference type="Proteomes" id="UP000500938">
    <property type="component" value="Chromosome"/>
</dbReference>
<comment type="subunit">
    <text evidence="7">Homotrimer.</text>
</comment>
<dbReference type="PROSITE" id="PS01350">
    <property type="entry name" value="ISPF"/>
    <property type="match status" value="1"/>
</dbReference>
<evidence type="ECO:0000256" key="4">
    <source>
        <dbReference type="ARBA" id="ARBA00022723"/>
    </source>
</evidence>
<evidence type="ECO:0000259" key="9">
    <source>
        <dbReference type="Pfam" id="PF02542"/>
    </source>
</evidence>